<dbReference type="EMBL" id="KQ242045">
    <property type="protein sequence ID" value="KNC81325.1"/>
    <property type="molecule type" value="Genomic_DNA"/>
</dbReference>
<feature type="region of interest" description="Disordered" evidence="9">
    <location>
        <begin position="264"/>
        <end position="289"/>
    </location>
</feature>
<evidence type="ECO:0000256" key="9">
    <source>
        <dbReference type="SAM" id="MobiDB-lite"/>
    </source>
</evidence>
<comment type="similarity">
    <text evidence="2">Belongs to the COG7 family.</text>
</comment>
<dbReference type="RefSeq" id="XP_014155228.1">
    <property type="nucleotide sequence ID" value="XM_014299753.1"/>
</dbReference>
<evidence type="ECO:0000256" key="7">
    <source>
        <dbReference type="ARBA" id="ARBA00023136"/>
    </source>
</evidence>
<name>A0A0L0FWV5_9EUKA</name>
<dbReference type="GO" id="GO:0017119">
    <property type="term" value="C:Golgi transport complex"/>
    <property type="evidence" value="ECO:0007669"/>
    <property type="project" value="InterPro"/>
</dbReference>
<evidence type="ECO:0000256" key="8">
    <source>
        <dbReference type="ARBA" id="ARBA00031345"/>
    </source>
</evidence>
<dbReference type="EMBL" id="KQ242045">
    <property type="protein sequence ID" value="KNC81326.1"/>
    <property type="molecule type" value="Genomic_DNA"/>
</dbReference>
<keyword evidence="4" id="KW-0813">Transport</keyword>
<evidence type="ECO:0000256" key="3">
    <source>
        <dbReference type="ARBA" id="ARBA00020984"/>
    </source>
</evidence>
<dbReference type="GO" id="GO:0000139">
    <property type="term" value="C:Golgi membrane"/>
    <property type="evidence" value="ECO:0007669"/>
    <property type="project" value="UniProtKB-SubCell"/>
</dbReference>
<evidence type="ECO:0000256" key="2">
    <source>
        <dbReference type="ARBA" id="ARBA00005831"/>
    </source>
</evidence>
<dbReference type="GeneID" id="25906848"/>
<dbReference type="AlphaFoldDB" id="A0A0L0FWV5"/>
<protein>
    <recommendedName>
        <fullName evidence="3">Conserved oligomeric Golgi complex subunit 7</fullName>
    </recommendedName>
    <alternativeName>
        <fullName evidence="8">Component of oligomeric Golgi complex 7</fullName>
    </alternativeName>
</protein>
<dbReference type="STRING" id="667725.A0A0L0FWV5"/>
<dbReference type="eggNOG" id="KOG4182">
    <property type="taxonomic scope" value="Eukaryota"/>
</dbReference>
<dbReference type="PANTHER" id="PTHR21443:SF0">
    <property type="entry name" value="CONSERVED OLIGOMERIC GOLGI COMPLEX SUBUNIT 7"/>
    <property type="match status" value="1"/>
</dbReference>
<comment type="subcellular location">
    <subcellularLocation>
        <location evidence="1">Golgi apparatus membrane</location>
        <topology evidence="1">Peripheral membrane protein</topology>
    </subcellularLocation>
</comment>
<feature type="compositionally biased region" description="Polar residues" evidence="9">
    <location>
        <begin position="162"/>
        <end position="190"/>
    </location>
</feature>
<dbReference type="OrthoDB" id="245173at2759"/>
<organism evidence="10 11">
    <name type="scientific">Sphaeroforma arctica JP610</name>
    <dbReference type="NCBI Taxonomy" id="667725"/>
    <lineage>
        <taxon>Eukaryota</taxon>
        <taxon>Ichthyosporea</taxon>
        <taxon>Ichthyophonida</taxon>
        <taxon>Sphaeroforma</taxon>
    </lineage>
</organism>
<dbReference type="Proteomes" id="UP000054560">
    <property type="component" value="Unassembled WGS sequence"/>
</dbReference>
<keyword evidence="11" id="KW-1185">Reference proteome</keyword>
<keyword evidence="5" id="KW-0653">Protein transport</keyword>
<dbReference type="PANTHER" id="PTHR21443">
    <property type="entry name" value="CONSERVED OLIGOMERIC GOLGI COMPLEX COMPONENT 7"/>
    <property type="match status" value="1"/>
</dbReference>
<evidence type="ECO:0000256" key="5">
    <source>
        <dbReference type="ARBA" id="ARBA00022927"/>
    </source>
</evidence>
<keyword evidence="7" id="KW-0472">Membrane</keyword>
<dbReference type="GO" id="GO:0006890">
    <property type="term" value="P:retrograde vesicle-mediated transport, Golgi to endoplasmic reticulum"/>
    <property type="evidence" value="ECO:0007669"/>
    <property type="project" value="TreeGrafter"/>
</dbReference>
<sequence length="954" mass="105141">MPESDLKQFAENDFDVKKWVNASLSADDRDDAIDQQASDLVLQLQMWYHELAQSLDNDCKQTIQNVPRALIDVETLRYDTLALWEKLDAAREDIEKVEETTGQSILTLSEVDTVKQRMVSTNNALSMAQKWTQLLQQLNAMADTIENLSIAPGLATEELQAAPNSEENSTNTAQDTSTASQGDTLQTTKTSGASYRDGILEYHALVSELRACLAYLKKVSDYAERKSVLNGYEMKLEKAIRPRLVDALTAHSLADTRTYQKLLEGKAETDTNSSDAPATGGEISREAGPPAKSLVSTVFVESASSAILKDWQPTASSLTTGSGMSPSASPRAQQHLRVNSPRQMALEGSPVNQAQAYVDDITALYGLILTYLTTEKPWVDSLFGANGMAQTVQCELVGQVLSTSKPSVTTALNAISSAAAPAPSKSQKPPARDVLPSLVAAHSATQDFIDFIDPILIRRKGEDTHEPRKRMMHLAFSPFCPHQRRFGTLVEIYMTRLVEKLLRFPQVGYLDTVRRVAESVPLLFGVVESGRDACFQFTYGLGYKALCQAVDNIMEAYFYKMNVLLTSLRSKCNLDSTANSNVTNSADSATPKSTDSETDYLPYGQQDWSHFQGALMLLQACGDMIHRCHKLKSVIMSQSLPFAVSIFEDELEQHNNRSHRTPTPDSTLDSAECEEFDLTAPYNYLAGNPTQFNAALADSKAILQYYRSTHTTGGSPTDGAKHNLLASTEKLVNGFNDAVHTLAFDIIFVHVERMLAAVPNLTSWTSKPNKSGAGFSLMQQNYITHVGQHMLTLPQQLELFNECVDDVTANENLTAALVSGSLPKYYTSPVEVVKDTEMADLNTDANAEETDDNIYAHKWLEAVAQATMKRYCDRILQIGSLSNSGCLQLSKDIEYLTNVLNVLDVDVTVELAHIKAVMDAPEAERNALIGSYAEYESVRNINELIRDILNSNNK</sequence>
<reference evidence="10 11" key="1">
    <citation type="submission" date="2011-02" db="EMBL/GenBank/DDBJ databases">
        <title>The Genome Sequence of Sphaeroforma arctica JP610.</title>
        <authorList>
            <consortium name="The Broad Institute Genome Sequencing Platform"/>
            <person name="Russ C."/>
            <person name="Cuomo C."/>
            <person name="Young S.K."/>
            <person name="Zeng Q."/>
            <person name="Gargeya S."/>
            <person name="Alvarado L."/>
            <person name="Berlin A."/>
            <person name="Chapman S.B."/>
            <person name="Chen Z."/>
            <person name="Freedman E."/>
            <person name="Gellesch M."/>
            <person name="Goldberg J."/>
            <person name="Griggs A."/>
            <person name="Gujja S."/>
            <person name="Heilman E."/>
            <person name="Heiman D."/>
            <person name="Howarth C."/>
            <person name="Mehta T."/>
            <person name="Neiman D."/>
            <person name="Pearson M."/>
            <person name="Roberts A."/>
            <person name="Saif S."/>
            <person name="Shea T."/>
            <person name="Shenoy N."/>
            <person name="Sisk P."/>
            <person name="Stolte C."/>
            <person name="Sykes S."/>
            <person name="White J."/>
            <person name="Yandava C."/>
            <person name="Burger G."/>
            <person name="Gray M.W."/>
            <person name="Holland P.W.H."/>
            <person name="King N."/>
            <person name="Lang F.B.F."/>
            <person name="Roger A.J."/>
            <person name="Ruiz-Trillo I."/>
            <person name="Haas B."/>
            <person name="Nusbaum C."/>
            <person name="Birren B."/>
        </authorList>
    </citation>
    <scope>NUCLEOTIDE SEQUENCE [LARGE SCALE GENOMIC DNA]</scope>
    <source>
        <strain evidence="10 11">JP610</strain>
    </source>
</reference>
<evidence type="ECO:0000256" key="6">
    <source>
        <dbReference type="ARBA" id="ARBA00023034"/>
    </source>
</evidence>
<dbReference type="GO" id="GO:0006886">
    <property type="term" value="P:intracellular protein transport"/>
    <property type="evidence" value="ECO:0007669"/>
    <property type="project" value="InterPro"/>
</dbReference>
<evidence type="ECO:0000313" key="10">
    <source>
        <dbReference type="EMBL" id="KNC81325.1"/>
    </source>
</evidence>
<dbReference type="Pfam" id="PF10191">
    <property type="entry name" value="COG7"/>
    <property type="match status" value="2"/>
</dbReference>
<dbReference type="GO" id="GO:0007030">
    <property type="term" value="P:Golgi organization"/>
    <property type="evidence" value="ECO:0007669"/>
    <property type="project" value="TreeGrafter"/>
</dbReference>
<evidence type="ECO:0000313" key="11">
    <source>
        <dbReference type="Proteomes" id="UP000054560"/>
    </source>
</evidence>
<proteinExistence type="inferred from homology"/>
<dbReference type="InterPro" id="IPR019335">
    <property type="entry name" value="COG7"/>
</dbReference>
<gene>
    <name evidence="10" type="ORF">SARC_06344</name>
</gene>
<keyword evidence="6" id="KW-0333">Golgi apparatus</keyword>
<accession>A0A0L0FWV5</accession>
<dbReference type="RefSeq" id="XP_014155227.1">
    <property type="nucleotide sequence ID" value="XM_014299752.1"/>
</dbReference>
<evidence type="ECO:0000256" key="1">
    <source>
        <dbReference type="ARBA" id="ARBA00004395"/>
    </source>
</evidence>
<evidence type="ECO:0000256" key="4">
    <source>
        <dbReference type="ARBA" id="ARBA00022448"/>
    </source>
</evidence>
<feature type="region of interest" description="Disordered" evidence="9">
    <location>
        <begin position="160"/>
        <end position="190"/>
    </location>
</feature>